<dbReference type="AlphaFoldDB" id="A0A175RH31"/>
<dbReference type="GO" id="GO:0007165">
    <property type="term" value="P:signal transduction"/>
    <property type="evidence" value="ECO:0007669"/>
    <property type="project" value="UniProtKB-KW"/>
</dbReference>
<dbReference type="RefSeq" id="WP_244498539.1">
    <property type="nucleotide sequence ID" value="NZ_LDQA01000103.1"/>
</dbReference>
<dbReference type="InterPro" id="IPR004089">
    <property type="entry name" value="MCPsignal_dom"/>
</dbReference>
<evidence type="ECO:0000256" key="1">
    <source>
        <dbReference type="ARBA" id="ARBA00022500"/>
    </source>
</evidence>
<feature type="compositionally biased region" description="Low complexity" evidence="5">
    <location>
        <begin position="164"/>
        <end position="174"/>
    </location>
</feature>
<dbReference type="GO" id="GO:0005886">
    <property type="term" value="C:plasma membrane"/>
    <property type="evidence" value="ECO:0007669"/>
    <property type="project" value="TreeGrafter"/>
</dbReference>
<comment type="caution">
    <text evidence="7">The sequence shown here is derived from an EMBL/GenBank/DDBJ whole genome shotgun (WGS) entry which is preliminary data.</text>
</comment>
<dbReference type="SMART" id="SM00283">
    <property type="entry name" value="MA"/>
    <property type="match status" value="1"/>
</dbReference>
<dbReference type="PANTHER" id="PTHR43531">
    <property type="entry name" value="PROTEIN ICFG"/>
    <property type="match status" value="1"/>
</dbReference>
<feature type="region of interest" description="Disordered" evidence="5">
    <location>
        <begin position="158"/>
        <end position="180"/>
    </location>
</feature>
<dbReference type="EMBL" id="LDQA01000103">
    <property type="protein sequence ID" value="KTR01145.1"/>
    <property type="molecule type" value="Genomic_DNA"/>
</dbReference>
<comment type="similarity">
    <text evidence="2">Belongs to the methyl-accepting chemotaxis (MCP) protein family.</text>
</comment>
<dbReference type="Proteomes" id="UP000078529">
    <property type="component" value="Unassembled WGS sequence"/>
</dbReference>
<evidence type="ECO:0000256" key="5">
    <source>
        <dbReference type="SAM" id="MobiDB-lite"/>
    </source>
</evidence>
<dbReference type="Gene3D" id="1.10.287.950">
    <property type="entry name" value="Methyl-accepting chemotaxis protein"/>
    <property type="match status" value="1"/>
</dbReference>
<proteinExistence type="inferred from homology"/>
<evidence type="ECO:0000256" key="2">
    <source>
        <dbReference type="ARBA" id="ARBA00029447"/>
    </source>
</evidence>
<feature type="coiled-coil region" evidence="4">
    <location>
        <begin position="103"/>
        <end position="130"/>
    </location>
</feature>
<keyword evidence="4" id="KW-0175">Coiled coil</keyword>
<dbReference type="SUPFAM" id="SSF58104">
    <property type="entry name" value="Methyl-accepting chemotaxis protein (MCP) signaling domain"/>
    <property type="match status" value="1"/>
</dbReference>
<keyword evidence="8" id="KW-1185">Reference proteome</keyword>
<evidence type="ECO:0000313" key="7">
    <source>
        <dbReference type="EMBL" id="KTR01145.1"/>
    </source>
</evidence>
<feature type="domain" description="Methyl-accepting transducer" evidence="6">
    <location>
        <begin position="1"/>
        <end position="114"/>
    </location>
</feature>
<name>A0A175RH31_9HYPH</name>
<evidence type="ECO:0000256" key="4">
    <source>
        <dbReference type="SAM" id="Coils"/>
    </source>
</evidence>
<reference evidence="7 8" key="1">
    <citation type="journal article" date="2016" name="Front. Microbiol.">
        <title>Genomic Resource of Rice Seed Associated Bacteria.</title>
        <authorList>
            <person name="Midha S."/>
            <person name="Bansal K."/>
            <person name="Sharma S."/>
            <person name="Kumar N."/>
            <person name="Patil P.P."/>
            <person name="Chaudhry V."/>
            <person name="Patil P.B."/>
        </authorList>
    </citation>
    <scope>NUCLEOTIDE SEQUENCE [LARGE SCALE GENOMIC DNA]</scope>
    <source>
        <strain evidence="7 8">NS365</strain>
    </source>
</reference>
<dbReference type="PROSITE" id="PS50111">
    <property type="entry name" value="CHEMOTAXIS_TRANSDUC_2"/>
    <property type="match status" value="1"/>
</dbReference>
<dbReference type="GO" id="GO:0006935">
    <property type="term" value="P:chemotaxis"/>
    <property type="evidence" value="ECO:0007669"/>
    <property type="project" value="UniProtKB-KW"/>
</dbReference>
<evidence type="ECO:0000256" key="3">
    <source>
        <dbReference type="PROSITE-ProRule" id="PRU00284"/>
    </source>
</evidence>
<gene>
    <name evidence="7" type="ORF">NS365_22820</name>
</gene>
<protein>
    <submittedName>
        <fullName evidence="7">Chemotaxis protein</fullName>
    </submittedName>
</protein>
<sequence>AAIEAARAGQHGKGFAVVASEVRKLAERAQKVASEIGDLSSRTLAVAEDAGSRLERLVPDIRRTAELVSEISAACREQSVGIEQINQAIGQLDQVTQANAGAANEMAATSEQLSDQAARLEDRMAIFRLNDGEARVILAGIEAGRDGNGLQALAEAFAAGKPETSPSKSTSPKSALPMAA</sequence>
<organism evidence="7 8">
    <name type="scientific">Aureimonas ureilytica</name>
    <dbReference type="NCBI Taxonomy" id="401562"/>
    <lineage>
        <taxon>Bacteria</taxon>
        <taxon>Pseudomonadati</taxon>
        <taxon>Pseudomonadota</taxon>
        <taxon>Alphaproteobacteria</taxon>
        <taxon>Hyphomicrobiales</taxon>
        <taxon>Aurantimonadaceae</taxon>
        <taxon>Aureimonas</taxon>
    </lineage>
</organism>
<feature type="non-terminal residue" evidence="7">
    <location>
        <position position="1"/>
    </location>
</feature>
<keyword evidence="3" id="KW-0807">Transducer</keyword>
<dbReference type="Pfam" id="PF00015">
    <property type="entry name" value="MCPsignal"/>
    <property type="match status" value="1"/>
</dbReference>
<evidence type="ECO:0000313" key="8">
    <source>
        <dbReference type="Proteomes" id="UP000078529"/>
    </source>
</evidence>
<dbReference type="PATRIC" id="fig|401562.4.peg.383"/>
<keyword evidence="1" id="KW-0145">Chemotaxis</keyword>
<dbReference type="GO" id="GO:0004888">
    <property type="term" value="F:transmembrane signaling receptor activity"/>
    <property type="evidence" value="ECO:0007669"/>
    <property type="project" value="TreeGrafter"/>
</dbReference>
<dbReference type="PANTHER" id="PTHR43531:SF11">
    <property type="entry name" value="METHYL-ACCEPTING CHEMOTAXIS PROTEIN 3"/>
    <property type="match status" value="1"/>
</dbReference>
<accession>A0A175RH31</accession>
<dbReference type="InterPro" id="IPR051310">
    <property type="entry name" value="MCP_chemotaxis"/>
</dbReference>
<evidence type="ECO:0000259" key="6">
    <source>
        <dbReference type="PROSITE" id="PS50111"/>
    </source>
</evidence>